<gene>
    <name evidence="1" type="ORF">GUJ93_ZPchr0002g26501</name>
</gene>
<reference evidence="1" key="2">
    <citation type="submission" date="2021-02" db="EMBL/GenBank/DDBJ databases">
        <authorList>
            <person name="Kimball J.A."/>
            <person name="Haas M.W."/>
            <person name="Macchietto M."/>
            <person name="Kono T."/>
            <person name="Duquette J."/>
            <person name="Shao M."/>
        </authorList>
    </citation>
    <scope>NUCLEOTIDE SEQUENCE</scope>
    <source>
        <tissue evidence="1">Fresh leaf tissue</tissue>
    </source>
</reference>
<sequence>MVFIPINIQNFHCNLPSSTPSSLRPVFPTPTWHHWTRRSGFPFFEPLAYVGFVACNRRRASLLQICATDHRMYAADHHDMCASARASDYDDRFDNVDRQIRPTAGPPSASTGLRVVLYVVVRTASRVVALHKHCHWHTREVTEPRPPGRRLL</sequence>
<organism evidence="1 2">
    <name type="scientific">Zizania palustris</name>
    <name type="common">Northern wild rice</name>
    <dbReference type="NCBI Taxonomy" id="103762"/>
    <lineage>
        <taxon>Eukaryota</taxon>
        <taxon>Viridiplantae</taxon>
        <taxon>Streptophyta</taxon>
        <taxon>Embryophyta</taxon>
        <taxon>Tracheophyta</taxon>
        <taxon>Spermatophyta</taxon>
        <taxon>Magnoliopsida</taxon>
        <taxon>Liliopsida</taxon>
        <taxon>Poales</taxon>
        <taxon>Poaceae</taxon>
        <taxon>BOP clade</taxon>
        <taxon>Oryzoideae</taxon>
        <taxon>Oryzeae</taxon>
        <taxon>Zizaniinae</taxon>
        <taxon>Zizania</taxon>
    </lineage>
</organism>
<keyword evidence="2" id="KW-1185">Reference proteome</keyword>
<protein>
    <submittedName>
        <fullName evidence="1">Uncharacterized protein</fullName>
    </submittedName>
</protein>
<dbReference type="Proteomes" id="UP000729402">
    <property type="component" value="Unassembled WGS sequence"/>
</dbReference>
<evidence type="ECO:0000313" key="2">
    <source>
        <dbReference type="Proteomes" id="UP000729402"/>
    </source>
</evidence>
<evidence type="ECO:0000313" key="1">
    <source>
        <dbReference type="EMBL" id="KAG8058928.1"/>
    </source>
</evidence>
<comment type="caution">
    <text evidence="1">The sequence shown here is derived from an EMBL/GenBank/DDBJ whole genome shotgun (WGS) entry which is preliminary data.</text>
</comment>
<dbReference type="AlphaFoldDB" id="A0A8J5S5X5"/>
<name>A0A8J5S5X5_ZIZPA</name>
<reference evidence="1" key="1">
    <citation type="journal article" date="2021" name="bioRxiv">
        <title>Whole Genome Assembly and Annotation of Northern Wild Rice, Zizania palustris L., Supports a Whole Genome Duplication in the Zizania Genus.</title>
        <authorList>
            <person name="Haas M."/>
            <person name="Kono T."/>
            <person name="Macchietto M."/>
            <person name="Millas R."/>
            <person name="McGilp L."/>
            <person name="Shao M."/>
            <person name="Duquette J."/>
            <person name="Hirsch C.N."/>
            <person name="Kimball J."/>
        </authorList>
    </citation>
    <scope>NUCLEOTIDE SEQUENCE</scope>
    <source>
        <tissue evidence="1">Fresh leaf tissue</tissue>
    </source>
</reference>
<dbReference type="EMBL" id="JAAALK010000287">
    <property type="protein sequence ID" value="KAG8058928.1"/>
    <property type="molecule type" value="Genomic_DNA"/>
</dbReference>
<proteinExistence type="predicted"/>
<accession>A0A8J5S5X5</accession>